<keyword evidence="2" id="KW-0129">CBS domain</keyword>
<feature type="domain" description="Cyclic nucleotide-binding" evidence="3">
    <location>
        <begin position="53"/>
        <end position="117"/>
    </location>
</feature>
<dbReference type="Gene3D" id="3.10.580.10">
    <property type="entry name" value="CBS-domain"/>
    <property type="match status" value="1"/>
</dbReference>
<accession>A0ABV7WP34</accession>
<dbReference type="CDD" id="cd00038">
    <property type="entry name" value="CAP_ED"/>
    <property type="match status" value="1"/>
</dbReference>
<dbReference type="Gene3D" id="2.60.120.10">
    <property type="entry name" value="Jelly Rolls"/>
    <property type="match status" value="1"/>
</dbReference>
<dbReference type="Pfam" id="PF00571">
    <property type="entry name" value="CBS"/>
    <property type="match status" value="2"/>
</dbReference>
<dbReference type="InterPro" id="IPR000644">
    <property type="entry name" value="CBS_dom"/>
</dbReference>
<dbReference type="InterPro" id="IPR018490">
    <property type="entry name" value="cNMP-bd_dom_sf"/>
</dbReference>
<dbReference type="Pfam" id="PF10335">
    <property type="entry name" value="DUF294_C"/>
    <property type="match status" value="1"/>
</dbReference>
<keyword evidence="6" id="KW-1185">Reference proteome</keyword>
<dbReference type="RefSeq" id="WP_290280423.1">
    <property type="nucleotide sequence ID" value="NZ_JAUFQI010000001.1"/>
</dbReference>
<dbReference type="PROSITE" id="PS50042">
    <property type="entry name" value="CNMP_BINDING_3"/>
    <property type="match status" value="1"/>
</dbReference>
<dbReference type="Pfam" id="PF03445">
    <property type="entry name" value="DUF294"/>
    <property type="match status" value="1"/>
</dbReference>
<dbReference type="InterPro" id="IPR000595">
    <property type="entry name" value="cNMP-bd_dom"/>
</dbReference>
<evidence type="ECO:0000256" key="1">
    <source>
        <dbReference type="ARBA" id="ARBA00022737"/>
    </source>
</evidence>
<gene>
    <name evidence="5" type="ORF">ACFOND_04395</name>
</gene>
<evidence type="ECO:0000256" key="2">
    <source>
        <dbReference type="PROSITE-ProRule" id="PRU00703"/>
    </source>
</evidence>
<name>A0ABV7WP34_9GAMM</name>
<evidence type="ECO:0000259" key="4">
    <source>
        <dbReference type="PROSITE" id="PS51371"/>
    </source>
</evidence>
<dbReference type="PANTHER" id="PTHR48108">
    <property type="entry name" value="CBS DOMAIN-CONTAINING PROTEIN CBSX2, CHLOROPLASTIC"/>
    <property type="match status" value="1"/>
</dbReference>
<dbReference type="SUPFAM" id="SSF51206">
    <property type="entry name" value="cAMP-binding domain-like"/>
    <property type="match status" value="1"/>
</dbReference>
<dbReference type="CDD" id="cd05401">
    <property type="entry name" value="NT_GlnE_GlnD_like"/>
    <property type="match status" value="1"/>
</dbReference>
<dbReference type="PROSITE" id="PS51371">
    <property type="entry name" value="CBS"/>
    <property type="match status" value="2"/>
</dbReference>
<dbReference type="InterPro" id="IPR051462">
    <property type="entry name" value="CBS_domain-containing"/>
</dbReference>
<dbReference type="Proteomes" id="UP001595710">
    <property type="component" value="Unassembled WGS sequence"/>
</dbReference>
<sequence length="619" mass="69293">MTANADDLKDITDFLAQTLPISALTEASQLALAKQLTIAYFPKRNTKPIPIENNVYLVRSGAFEIVDEHKKLVDRLGEGEFFGVSSFLNDNNPNHQVYAIEDSLVYQISHESFEALLKREKKVAYFFKKLASYRSNFGLHEYYESPVNLQVTQTVESLIEQALVACKSRDSIQQAARLMRDKKVSCIVIVDNNSLTGIVTDRDIRNRVVANGLDIELPVSTVATTAPVTINYDAATLEAQLMMSQMGVHHLPVIKNSQLIGVITATDIVRSHSVSMVHLVDRIQRSVGLEQAEQLQSKVIGLLSHWIQINVSPHEIGEALAVIGDAVVRKAISIAQSELGDPPMEFAWLAFGSQARKEQSFTSDQDNGLILEREPNEAESEYFSVFCERVCQILAQFGYPLCPGNIMASNPRWRKTKEQWIHNFNQWIETPSPDALLNASIFFDMRVIHGQRQWLMDIHAVLNPRLVKADLFLMHLTKNALRTRPPLGFFRSFIVKDSGEHEHELDIKHQGIALINDIARIVALSEQCTEAGTIERLNTLGHAVLSSSIKSSLIEAWLLLNDLKLESQVEKITRGEQGSNFINPQDLTPLRKAHLKNAFKAIEGAQKSLALTYLRAGGL</sequence>
<organism evidence="5 6">
    <name type="scientific">Reinekea marina</name>
    <dbReference type="NCBI Taxonomy" id="1310421"/>
    <lineage>
        <taxon>Bacteria</taxon>
        <taxon>Pseudomonadati</taxon>
        <taxon>Pseudomonadota</taxon>
        <taxon>Gammaproteobacteria</taxon>
        <taxon>Oceanospirillales</taxon>
        <taxon>Saccharospirillaceae</taxon>
        <taxon>Reinekea</taxon>
    </lineage>
</organism>
<dbReference type="CDD" id="cd04587">
    <property type="entry name" value="CBS_pair_CAP-ED_NT_Pol-beta-like_DUF294_assoc"/>
    <property type="match status" value="1"/>
</dbReference>
<keyword evidence="1" id="KW-0677">Repeat</keyword>
<dbReference type="PANTHER" id="PTHR48108:SF31">
    <property type="entry name" value="CBS DOMAIN AND CYCLIC NUCLEOTIDE-REGULATED NUCLEOTIDYLTRANSFERASE"/>
    <property type="match status" value="1"/>
</dbReference>
<evidence type="ECO:0000313" key="6">
    <source>
        <dbReference type="Proteomes" id="UP001595710"/>
    </source>
</evidence>
<feature type="domain" description="CBS" evidence="4">
    <location>
        <begin position="223"/>
        <end position="282"/>
    </location>
</feature>
<dbReference type="SUPFAM" id="SSF54631">
    <property type="entry name" value="CBS-domain pair"/>
    <property type="match status" value="1"/>
</dbReference>
<dbReference type="InterPro" id="IPR014710">
    <property type="entry name" value="RmlC-like_jellyroll"/>
</dbReference>
<comment type="caution">
    <text evidence="5">The sequence shown here is derived from an EMBL/GenBank/DDBJ whole genome shotgun (WGS) entry which is preliminary data.</text>
</comment>
<reference evidence="6" key="1">
    <citation type="journal article" date="2019" name="Int. J. Syst. Evol. Microbiol.">
        <title>The Global Catalogue of Microorganisms (GCM) 10K type strain sequencing project: providing services to taxonomists for standard genome sequencing and annotation.</title>
        <authorList>
            <consortium name="The Broad Institute Genomics Platform"/>
            <consortium name="The Broad Institute Genome Sequencing Center for Infectious Disease"/>
            <person name="Wu L."/>
            <person name="Ma J."/>
        </authorList>
    </citation>
    <scope>NUCLEOTIDE SEQUENCE [LARGE SCALE GENOMIC DNA]</scope>
    <source>
        <strain evidence="6">CECT 8288</strain>
    </source>
</reference>
<dbReference type="InterPro" id="IPR046342">
    <property type="entry name" value="CBS_dom_sf"/>
</dbReference>
<proteinExistence type="predicted"/>
<dbReference type="EMBL" id="JBHRYN010000007">
    <property type="protein sequence ID" value="MFC3700872.1"/>
    <property type="molecule type" value="Genomic_DNA"/>
</dbReference>
<evidence type="ECO:0000313" key="5">
    <source>
        <dbReference type="EMBL" id="MFC3700872.1"/>
    </source>
</evidence>
<dbReference type="InterPro" id="IPR018821">
    <property type="entry name" value="DUF294_put_nucleoTrafse_sb-bd"/>
</dbReference>
<dbReference type="SMART" id="SM00116">
    <property type="entry name" value="CBS"/>
    <property type="match status" value="2"/>
</dbReference>
<protein>
    <submittedName>
        <fullName evidence="5">DUF294 nucleotidyltransferase-like domain-containing protein</fullName>
    </submittedName>
</protein>
<dbReference type="Pfam" id="PF00027">
    <property type="entry name" value="cNMP_binding"/>
    <property type="match status" value="1"/>
</dbReference>
<evidence type="ECO:0000259" key="3">
    <source>
        <dbReference type="PROSITE" id="PS50042"/>
    </source>
</evidence>
<dbReference type="InterPro" id="IPR005105">
    <property type="entry name" value="GlnD_Uridyltrans_N"/>
</dbReference>
<feature type="domain" description="CBS" evidence="4">
    <location>
        <begin position="159"/>
        <end position="215"/>
    </location>
</feature>